<dbReference type="InterPro" id="IPR058922">
    <property type="entry name" value="WHD_DRP"/>
</dbReference>
<dbReference type="Gene3D" id="1.10.8.430">
    <property type="entry name" value="Helical domain of apoptotic protease-activating factors"/>
    <property type="match status" value="1"/>
</dbReference>
<evidence type="ECO:0000313" key="9">
    <source>
        <dbReference type="EMBL" id="PON98633.1"/>
    </source>
</evidence>
<dbReference type="Proteomes" id="UP000237000">
    <property type="component" value="Unassembled WGS sequence"/>
</dbReference>
<dbReference type="Gene3D" id="1.10.10.10">
    <property type="entry name" value="Winged helix-like DNA-binding domain superfamily/Winged helix DNA-binding domain"/>
    <property type="match status" value="1"/>
</dbReference>
<dbReference type="PRINTS" id="PR00364">
    <property type="entry name" value="DISEASERSIST"/>
</dbReference>
<dbReference type="OrthoDB" id="1144530at2759"/>
<dbReference type="EMBL" id="JXTC01000023">
    <property type="protein sequence ID" value="PON98633.1"/>
    <property type="molecule type" value="Genomic_DNA"/>
</dbReference>
<keyword evidence="3" id="KW-0611">Plant defense</keyword>
<evidence type="ECO:0000313" key="10">
    <source>
        <dbReference type="Proteomes" id="UP000237000"/>
    </source>
</evidence>
<dbReference type="FunFam" id="1.10.10.10:FF:000322">
    <property type="entry name" value="Probable disease resistance protein At1g63360"/>
    <property type="match status" value="1"/>
</dbReference>
<keyword evidence="10" id="KW-1185">Reference proteome</keyword>
<keyword evidence="2" id="KW-0547">Nucleotide-binding</keyword>
<dbReference type="FunFam" id="3.40.50.300:FF:001091">
    <property type="entry name" value="Probable disease resistance protein At1g61300"/>
    <property type="match status" value="1"/>
</dbReference>
<evidence type="ECO:0000256" key="3">
    <source>
        <dbReference type="ARBA" id="ARBA00022821"/>
    </source>
</evidence>
<feature type="region of interest" description="Disordered" evidence="4">
    <location>
        <begin position="134"/>
        <end position="159"/>
    </location>
</feature>
<dbReference type="GO" id="GO:0043531">
    <property type="term" value="F:ADP binding"/>
    <property type="evidence" value="ECO:0007669"/>
    <property type="project" value="InterPro"/>
</dbReference>
<comment type="caution">
    <text evidence="9">The sequence shown here is derived from an EMBL/GenBank/DDBJ whole genome shotgun (WGS) entry which is preliminary data.</text>
</comment>
<name>A0A2P5FLK5_TREOI</name>
<dbReference type="Gene3D" id="3.40.50.300">
    <property type="entry name" value="P-loop containing nucleotide triphosphate hydrolases"/>
    <property type="match status" value="1"/>
</dbReference>
<dbReference type="InterPro" id="IPR027417">
    <property type="entry name" value="P-loop_NTPase"/>
</dbReference>
<feature type="domain" description="NB-ARC" evidence="5">
    <location>
        <begin position="169"/>
        <end position="363"/>
    </location>
</feature>
<feature type="region of interest" description="Disordered" evidence="4">
    <location>
        <begin position="931"/>
        <end position="981"/>
    </location>
</feature>
<feature type="domain" description="Disease resistance R13L4/SHOC-2-like LRR" evidence="8">
    <location>
        <begin position="594"/>
        <end position="904"/>
    </location>
</feature>
<dbReference type="SUPFAM" id="SSF52058">
    <property type="entry name" value="L domain-like"/>
    <property type="match status" value="1"/>
</dbReference>
<reference evidence="10" key="1">
    <citation type="submission" date="2016-06" db="EMBL/GenBank/DDBJ databases">
        <title>Parallel loss of symbiosis genes in relatives of nitrogen-fixing non-legume Parasponia.</title>
        <authorList>
            <person name="Van Velzen R."/>
            <person name="Holmer R."/>
            <person name="Bu F."/>
            <person name="Rutten L."/>
            <person name="Van Zeijl A."/>
            <person name="Liu W."/>
            <person name="Santuari L."/>
            <person name="Cao Q."/>
            <person name="Sharma T."/>
            <person name="Shen D."/>
            <person name="Roswanjaya Y."/>
            <person name="Wardhani T."/>
            <person name="Kalhor M.S."/>
            <person name="Jansen J."/>
            <person name="Van den Hoogen J."/>
            <person name="Gungor B."/>
            <person name="Hartog M."/>
            <person name="Hontelez J."/>
            <person name="Verver J."/>
            <person name="Yang W.-C."/>
            <person name="Schijlen E."/>
            <person name="Repin R."/>
            <person name="Schilthuizen M."/>
            <person name="Schranz E."/>
            <person name="Heidstra R."/>
            <person name="Miyata K."/>
            <person name="Fedorova E."/>
            <person name="Kohlen W."/>
            <person name="Bisseling T."/>
            <person name="Smit S."/>
            <person name="Geurts R."/>
        </authorList>
    </citation>
    <scope>NUCLEOTIDE SEQUENCE [LARGE SCALE GENOMIC DNA]</scope>
    <source>
        <strain evidence="10">cv. RG33-2</strain>
    </source>
</reference>
<evidence type="ECO:0000256" key="4">
    <source>
        <dbReference type="SAM" id="MobiDB-lite"/>
    </source>
</evidence>
<evidence type="ECO:0000256" key="2">
    <source>
        <dbReference type="ARBA" id="ARBA00022741"/>
    </source>
</evidence>
<evidence type="ECO:0000259" key="8">
    <source>
        <dbReference type="Pfam" id="PF23598"/>
    </source>
</evidence>
<dbReference type="PROSITE" id="PS51450">
    <property type="entry name" value="LRR"/>
    <property type="match status" value="1"/>
</dbReference>
<dbReference type="Pfam" id="PF23598">
    <property type="entry name" value="LRR_14"/>
    <property type="match status" value="1"/>
</dbReference>
<dbReference type="Pfam" id="PF00931">
    <property type="entry name" value="NB-ARC"/>
    <property type="match status" value="1"/>
</dbReference>
<dbReference type="Gene3D" id="3.80.10.10">
    <property type="entry name" value="Ribonuclease Inhibitor"/>
    <property type="match status" value="1"/>
</dbReference>
<organism evidence="9 10">
    <name type="scientific">Trema orientale</name>
    <name type="common">Charcoal tree</name>
    <name type="synonym">Celtis orientalis</name>
    <dbReference type="NCBI Taxonomy" id="63057"/>
    <lineage>
        <taxon>Eukaryota</taxon>
        <taxon>Viridiplantae</taxon>
        <taxon>Streptophyta</taxon>
        <taxon>Embryophyta</taxon>
        <taxon>Tracheophyta</taxon>
        <taxon>Spermatophyta</taxon>
        <taxon>Magnoliopsida</taxon>
        <taxon>eudicotyledons</taxon>
        <taxon>Gunneridae</taxon>
        <taxon>Pentapetalae</taxon>
        <taxon>rosids</taxon>
        <taxon>fabids</taxon>
        <taxon>Rosales</taxon>
        <taxon>Cannabaceae</taxon>
        <taxon>Trema</taxon>
    </lineage>
</organism>
<dbReference type="PANTHER" id="PTHR23155:SF1185">
    <property type="entry name" value="DISEASE RESISTANCE RPP8-LIKE PROTEIN 3-RELATED"/>
    <property type="match status" value="1"/>
</dbReference>
<dbReference type="InterPro" id="IPR032675">
    <property type="entry name" value="LRR_dom_sf"/>
</dbReference>
<dbReference type="InterPro" id="IPR044974">
    <property type="entry name" value="Disease_R_plants"/>
</dbReference>
<accession>A0A2P5FLK5</accession>
<dbReference type="CDD" id="cd14798">
    <property type="entry name" value="RX-CC_like"/>
    <property type="match status" value="1"/>
</dbReference>
<dbReference type="InterPro" id="IPR038005">
    <property type="entry name" value="RX-like_CC"/>
</dbReference>
<evidence type="ECO:0000256" key="1">
    <source>
        <dbReference type="ARBA" id="ARBA00022737"/>
    </source>
</evidence>
<dbReference type="InterPro" id="IPR001611">
    <property type="entry name" value="Leu-rich_rpt"/>
</dbReference>
<protein>
    <submittedName>
        <fullName evidence="9">NB-ARC domain containing protein</fullName>
    </submittedName>
</protein>
<dbReference type="SUPFAM" id="SSF52540">
    <property type="entry name" value="P-loop containing nucleoside triphosphate hydrolases"/>
    <property type="match status" value="1"/>
</dbReference>
<dbReference type="InterPro" id="IPR055414">
    <property type="entry name" value="LRR_R13L4/SHOC2-like"/>
</dbReference>
<feature type="domain" description="Disease resistance N-terminal" evidence="6">
    <location>
        <begin position="13"/>
        <end position="93"/>
    </location>
</feature>
<dbReference type="InterPro" id="IPR042197">
    <property type="entry name" value="Apaf_helical"/>
</dbReference>
<gene>
    <name evidence="9" type="ORF">TorRG33x02_055330</name>
</gene>
<dbReference type="InterPro" id="IPR002182">
    <property type="entry name" value="NB-ARC"/>
</dbReference>
<evidence type="ECO:0000259" key="6">
    <source>
        <dbReference type="Pfam" id="PF18052"/>
    </source>
</evidence>
<feature type="domain" description="Disease resistance protein winged helix" evidence="7">
    <location>
        <begin position="456"/>
        <end position="530"/>
    </location>
</feature>
<dbReference type="Pfam" id="PF23559">
    <property type="entry name" value="WHD_DRP"/>
    <property type="match status" value="1"/>
</dbReference>
<dbReference type="PANTHER" id="PTHR23155">
    <property type="entry name" value="DISEASE RESISTANCE PROTEIN RP"/>
    <property type="match status" value="1"/>
</dbReference>
<dbReference type="GO" id="GO:0098542">
    <property type="term" value="P:defense response to other organism"/>
    <property type="evidence" value="ECO:0007669"/>
    <property type="project" value="TreeGrafter"/>
</dbReference>
<feature type="compositionally biased region" description="Basic and acidic residues" evidence="4">
    <location>
        <begin position="931"/>
        <end position="952"/>
    </location>
</feature>
<dbReference type="InParanoid" id="A0A2P5FLK5"/>
<dbReference type="InterPro" id="IPR041118">
    <property type="entry name" value="Rx_N"/>
</dbReference>
<sequence length="981" mass="113518">MAELVLTKLGEAVVSHAVQRVSELLIHEATSLITVKDDVERLQAELRRMQCFLKDADRKQEQDERVRNWIAEVRDVAYDVEDVVETFIIKVDSSFIKVIHLRRIRNRISFIQARIKDIFESRLNYGIEFAGREQGSSFPEAEQQRNSRRSCPYDDDDDDDDDGVISLERCVTALEAQLLKEEDRVCVVSIVGMGGLGKTTLAKKVFNHRKVRQHFDCFVWVFVSQQYVPKDVLCEILVQVKGIQSHCAGGNSEKSRQRRDLLEETNSEKSILQKFEEHELINLIKDELEKKRYLVVLDDIWRIDAWNRIKGAFLKGKKGSKVVFTTRIKEVAFSADPYVAPIEPPFLTLEESWELLRRKAFPRDIFGERGCPPNYEKLGKEMIKKCGGLPLAIVVLGGLLRTKNLLDGWKKVERDVSLHFNNFKSQQQYGVEEILALSYHDLPYYLKPCFLYLGGFPEDWEIPSRKLIRLWIAEGFIPTPRTGEMDETMEDIAEQYLQELIDRCMLQVGKRDHTGAGVKTCRMHDLMRDFCVSKVREENFFEIIEQHQMNMANPGSSVQGLASTRSRRIAVYLDRDRDLDRGAPWPWMDQVCPHLRSLLCFDVGDFFLPLSNKNFRLVRVLELWFVRPSDKFEVPGEIGNLIHLRYLGFRGAGMSTYLPRSIGKLRNLHTLDLRENYITSLPKAISRLTRLRHLLLPSHWVDDSTIFKCSKCHFRMDNLRNIETLKYIVDETLIRYDAVSKLTNLRKLGICFQSDKEVRTVLESFTPAQLGRLRSLTMIMQPKDHSFPSLKLLSGCHALSKLSLYGKLPEDSYGTLRFLPVSLTKLVLARSEIKRDPMTVLEKLPDLRFLQLGKQSYVGNEMVCSADGFPRLETLQLFSLSQVEQSWRVAKGALPSLKRLDIKWIPKLRTIPEDLKFFAKIRELNITREHSSFKDDEAEQGKDPPETSERPHTYWQSHIESSERGEATRLWSRANPSRINT</sequence>
<dbReference type="InterPro" id="IPR036388">
    <property type="entry name" value="WH-like_DNA-bd_sf"/>
</dbReference>
<dbReference type="AlphaFoldDB" id="A0A2P5FLK5"/>
<evidence type="ECO:0000259" key="5">
    <source>
        <dbReference type="Pfam" id="PF00931"/>
    </source>
</evidence>
<keyword evidence="1" id="KW-0677">Repeat</keyword>
<dbReference type="Gene3D" id="1.20.5.4130">
    <property type="match status" value="1"/>
</dbReference>
<proteinExistence type="predicted"/>
<dbReference type="Pfam" id="PF18052">
    <property type="entry name" value="Rx_N"/>
    <property type="match status" value="1"/>
</dbReference>
<evidence type="ECO:0000259" key="7">
    <source>
        <dbReference type="Pfam" id="PF23559"/>
    </source>
</evidence>